<dbReference type="OrthoDB" id="9813316at2"/>
<accession>A0A1H3W177</accession>
<name>A0A1H3W177_9RHOB</name>
<proteinExistence type="predicted"/>
<reference evidence="2 3" key="1">
    <citation type="submission" date="2016-10" db="EMBL/GenBank/DDBJ databases">
        <authorList>
            <person name="de Groot N.N."/>
        </authorList>
    </citation>
    <scope>NUCLEOTIDE SEQUENCE [LARGE SCALE GENOMIC DNA]</scope>
    <source>
        <strain evidence="2 3">DSM 15345</strain>
    </source>
</reference>
<sequence length="93" mass="10711">MTDHDRYAAQLKSLIDDYNARIAKFEERMESASAQARRDYAERLDEMQRARDAAEEEMQAFNDAAWAGAEEMRKGFKAAWSEISKAADRAMSR</sequence>
<dbReference type="EMBL" id="FNQM01000001">
    <property type="protein sequence ID" value="SDZ80816.1"/>
    <property type="molecule type" value="Genomic_DNA"/>
</dbReference>
<keyword evidence="1" id="KW-0175">Coiled coil</keyword>
<evidence type="ECO:0000313" key="2">
    <source>
        <dbReference type="EMBL" id="SDZ80816.1"/>
    </source>
</evidence>
<feature type="coiled-coil region" evidence="1">
    <location>
        <begin position="8"/>
        <end position="64"/>
    </location>
</feature>
<dbReference type="AlphaFoldDB" id="A0A1H3W177"/>
<gene>
    <name evidence="2" type="ORF">SAMN05444370_101456</name>
</gene>
<evidence type="ECO:0000313" key="3">
    <source>
        <dbReference type="Proteomes" id="UP000198703"/>
    </source>
</evidence>
<dbReference type="RefSeq" id="WP_093247927.1">
    <property type="nucleotide sequence ID" value="NZ_FNQM01000001.1"/>
</dbReference>
<protein>
    <submittedName>
        <fullName evidence="2">Uncharacterized protein</fullName>
    </submittedName>
</protein>
<dbReference type="Proteomes" id="UP000198703">
    <property type="component" value="Unassembled WGS sequence"/>
</dbReference>
<keyword evidence="3" id="KW-1185">Reference proteome</keyword>
<evidence type="ECO:0000256" key="1">
    <source>
        <dbReference type="SAM" id="Coils"/>
    </source>
</evidence>
<organism evidence="2 3">
    <name type="scientific">Rubrimonas cliftonensis</name>
    <dbReference type="NCBI Taxonomy" id="89524"/>
    <lineage>
        <taxon>Bacteria</taxon>
        <taxon>Pseudomonadati</taxon>
        <taxon>Pseudomonadota</taxon>
        <taxon>Alphaproteobacteria</taxon>
        <taxon>Rhodobacterales</taxon>
        <taxon>Paracoccaceae</taxon>
        <taxon>Rubrimonas</taxon>
    </lineage>
</organism>